<name>A0AAN2BZ80_9PROT</name>
<dbReference type="AlphaFoldDB" id="A0AAN2BZ80"/>
<dbReference type="Pfam" id="PF01963">
    <property type="entry name" value="TraB_PrgY_gumN"/>
    <property type="match status" value="1"/>
</dbReference>
<dbReference type="KEGG" id="seme:MIZ01_1736"/>
<evidence type="ECO:0000256" key="1">
    <source>
        <dbReference type="SAM" id="SignalP"/>
    </source>
</evidence>
<feature type="signal peptide" evidence="1">
    <location>
        <begin position="1"/>
        <end position="27"/>
    </location>
</feature>
<keyword evidence="1" id="KW-0732">Signal</keyword>
<reference evidence="2 3" key="1">
    <citation type="journal article" date="2022" name="Int. J. Syst. Evol. Microbiol.">
        <title>&lt;i&gt;Sideroxyarcus emersonii&lt;/i&gt; gen. nov. sp. nov., a neutrophilic, microaerobic iron- and thiosulfate-oxidizing bacterium isolated from iron-rich wetland sediment.</title>
        <authorList>
            <person name="Kato S."/>
            <person name="Itoh T."/>
            <person name="Iino T."/>
            <person name="Ohkuma M."/>
        </authorList>
    </citation>
    <scope>NUCLEOTIDE SEQUENCE [LARGE SCALE GENOMIC DNA]</scope>
    <source>
        <strain evidence="2 3">MIZ01</strain>
    </source>
</reference>
<dbReference type="InterPro" id="IPR002816">
    <property type="entry name" value="TraB/PrgY/GumN_fam"/>
</dbReference>
<dbReference type="CDD" id="cd14789">
    <property type="entry name" value="Tiki"/>
    <property type="match status" value="1"/>
</dbReference>
<feature type="chain" id="PRO_5042992042" description="TraB/GumN family protein" evidence="1">
    <location>
        <begin position="28"/>
        <end position="324"/>
    </location>
</feature>
<dbReference type="EMBL" id="AP023423">
    <property type="protein sequence ID" value="BCK87939.1"/>
    <property type="molecule type" value="Genomic_DNA"/>
</dbReference>
<keyword evidence="3" id="KW-1185">Reference proteome</keyword>
<evidence type="ECO:0008006" key="4">
    <source>
        <dbReference type="Google" id="ProtNLM"/>
    </source>
</evidence>
<dbReference type="InterPro" id="IPR047111">
    <property type="entry name" value="YbaP-like"/>
</dbReference>
<protein>
    <recommendedName>
        <fullName evidence="4">TraB/GumN family protein</fullName>
    </recommendedName>
</protein>
<evidence type="ECO:0000313" key="3">
    <source>
        <dbReference type="Proteomes" id="UP001320326"/>
    </source>
</evidence>
<dbReference type="PANTHER" id="PTHR40590:SF1">
    <property type="entry name" value="CYTOPLASMIC PROTEIN"/>
    <property type="match status" value="1"/>
</dbReference>
<sequence length="324" mass="36282">MTVLAMPNRIRIALLVWLAVFAHALFAADERACPPAPAQPTPEMMQAAMRDARDHGFLWRITRDGHTSYLYGTIHVAAFDWMFPGPGVLQALRSTDTMALELDMLDPDIRERMAKGIKSMRSPALPKPLLQRLQRQAAAACIPYGEIAGLPVEFQITALTLVEGRREGLEAAYAIDAVLAGIGHGAKKNVVSLETPEAQLRTLQMQDPRDAVAFVEDGLEEIESGRTRTGFRRIARVWADADYDELARYSEWCDCLNTEIERKEMRRLLDERNPNLAERIDSLHASGKRVFAAVGSLHMFGPTGLPALMEKRGYRVERMDLRSK</sequence>
<dbReference type="PANTHER" id="PTHR40590">
    <property type="entry name" value="CYTOPLASMIC PROTEIN-RELATED"/>
    <property type="match status" value="1"/>
</dbReference>
<accession>A0AAN2BZ80</accession>
<gene>
    <name evidence="2" type="ORF">MIZ01_1736</name>
</gene>
<dbReference type="Proteomes" id="UP001320326">
    <property type="component" value="Chromosome"/>
</dbReference>
<evidence type="ECO:0000313" key="2">
    <source>
        <dbReference type="EMBL" id="BCK87939.1"/>
    </source>
</evidence>
<proteinExistence type="predicted"/>
<organism evidence="2 3">
    <name type="scientific">Sideroxyarcus emersonii</name>
    <dbReference type="NCBI Taxonomy" id="2764705"/>
    <lineage>
        <taxon>Bacteria</taxon>
        <taxon>Pseudomonadati</taxon>
        <taxon>Pseudomonadota</taxon>
        <taxon>Betaproteobacteria</taxon>
        <taxon>Nitrosomonadales</taxon>
        <taxon>Gallionellaceae</taxon>
        <taxon>Sideroxyarcus</taxon>
    </lineage>
</organism>